<accession>A0A162D925</accession>
<proteinExistence type="predicted"/>
<evidence type="ECO:0000313" key="2">
    <source>
        <dbReference type="Proteomes" id="UP000076858"/>
    </source>
</evidence>
<sequence>MHDVIALGNLLWKAERLAQLFDWQRRTTFASAKHIECFLTIYSCNVCKCFRCFSTGGFRKSRGRGHSNDYSGSYNLFFFDVGLICFWIQPIPKSRHFSLQPEVRGV</sequence>
<name>A0A162D925_9CRUS</name>
<reference evidence="1 2" key="1">
    <citation type="submission" date="2016-03" db="EMBL/GenBank/DDBJ databases">
        <title>EvidentialGene: Evidence-directed Construction of Genes on Genomes.</title>
        <authorList>
            <person name="Gilbert D.G."/>
            <person name="Choi J.-H."/>
            <person name="Mockaitis K."/>
            <person name="Colbourne J."/>
            <person name="Pfrender M."/>
        </authorList>
    </citation>
    <scope>NUCLEOTIDE SEQUENCE [LARGE SCALE GENOMIC DNA]</scope>
    <source>
        <strain evidence="1 2">Xinb3</strain>
        <tissue evidence="1">Complete organism</tissue>
    </source>
</reference>
<keyword evidence="2" id="KW-1185">Reference proteome</keyword>
<protein>
    <submittedName>
        <fullName evidence="1">Uncharacterized protein</fullName>
    </submittedName>
</protein>
<organism evidence="1 2">
    <name type="scientific">Daphnia magna</name>
    <dbReference type="NCBI Taxonomy" id="35525"/>
    <lineage>
        <taxon>Eukaryota</taxon>
        <taxon>Metazoa</taxon>
        <taxon>Ecdysozoa</taxon>
        <taxon>Arthropoda</taxon>
        <taxon>Crustacea</taxon>
        <taxon>Branchiopoda</taxon>
        <taxon>Diplostraca</taxon>
        <taxon>Cladocera</taxon>
        <taxon>Anomopoda</taxon>
        <taxon>Daphniidae</taxon>
        <taxon>Daphnia</taxon>
    </lineage>
</organism>
<dbReference type="EMBL" id="LRGB01003123">
    <property type="protein sequence ID" value="KZS04465.1"/>
    <property type="molecule type" value="Genomic_DNA"/>
</dbReference>
<dbReference type="Proteomes" id="UP000076858">
    <property type="component" value="Unassembled WGS sequence"/>
</dbReference>
<evidence type="ECO:0000313" key="1">
    <source>
        <dbReference type="EMBL" id="KZS04465.1"/>
    </source>
</evidence>
<gene>
    <name evidence="1" type="ORF">APZ42_032805</name>
</gene>
<dbReference type="AlphaFoldDB" id="A0A162D925"/>
<comment type="caution">
    <text evidence="1">The sequence shown here is derived from an EMBL/GenBank/DDBJ whole genome shotgun (WGS) entry which is preliminary data.</text>
</comment>